<sequence length="295" mass="32819">MTHRTTYRYARPVAFGDHRMMSRPRDSHDLRLRETWLTVSPAAETKWMHDVFGNSVAHLHFTEPGDTLEIVSEFLAEHYSIARDAIELDRHAETYPFSYSADEVVDLGRTRERHYDDPDHVVDEWARSFIDVTPDRQTLPMLEAMCMAVKRDFGYARREDEGTQDPGETLRTKAGSCRDFALLMMEACRSLGLAAQFVTGYLYDDALVGGGEGLVGGGETHAWLQVFLPGAGWVEFDPTNGIIGGRNLIRVGIARDPSQASPLSGSYEGAAEDFLGMDVEVTVAAEGPDDQRDAA</sequence>
<evidence type="ECO:0000313" key="3">
    <source>
        <dbReference type="Proteomes" id="UP000017819"/>
    </source>
</evidence>
<organism evidence="2 3">
    <name type="scientific">Lutibaculum baratangense AMV1</name>
    <dbReference type="NCBI Taxonomy" id="631454"/>
    <lineage>
        <taxon>Bacteria</taxon>
        <taxon>Pseudomonadati</taxon>
        <taxon>Pseudomonadota</taxon>
        <taxon>Alphaproteobacteria</taxon>
        <taxon>Hyphomicrobiales</taxon>
        <taxon>Tepidamorphaceae</taxon>
        <taxon>Lutibaculum</taxon>
    </lineage>
</organism>
<dbReference type="Gene3D" id="3.10.620.30">
    <property type="match status" value="1"/>
</dbReference>
<dbReference type="Proteomes" id="UP000017819">
    <property type="component" value="Unassembled WGS sequence"/>
</dbReference>
<accession>V4RMZ2</accession>
<comment type="caution">
    <text evidence="2">The sequence shown here is derived from an EMBL/GenBank/DDBJ whole genome shotgun (WGS) entry which is preliminary data.</text>
</comment>
<dbReference type="PANTHER" id="PTHR33490:SF1">
    <property type="entry name" value="SLL1233 PROTEIN"/>
    <property type="match status" value="1"/>
</dbReference>
<evidence type="ECO:0000259" key="1">
    <source>
        <dbReference type="SMART" id="SM00460"/>
    </source>
</evidence>
<keyword evidence="3" id="KW-1185">Reference proteome</keyword>
<dbReference type="EMBL" id="AWXZ01000031">
    <property type="protein sequence ID" value="ESR24590.1"/>
    <property type="molecule type" value="Genomic_DNA"/>
</dbReference>
<name>V4RMZ2_9HYPH</name>
<proteinExistence type="predicted"/>
<gene>
    <name evidence="2" type="ORF">N177_2424</name>
</gene>
<evidence type="ECO:0000313" key="2">
    <source>
        <dbReference type="EMBL" id="ESR24590.1"/>
    </source>
</evidence>
<dbReference type="Pfam" id="PF01841">
    <property type="entry name" value="Transglut_core"/>
    <property type="match status" value="1"/>
</dbReference>
<dbReference type="PANTHER" id="PTHR33490">
    <property type="entry name" value="BLR5614 PROTEIN-RELATED"/>
    <property type="match status" value="1"/>
</dbReference>
<dbReference type="InterPro" id="IPR013589">
    <property type="entry name" value="Bac_transglu_N"/>
</dbReference>
<dbReference type="AlphaFoldDB" id="V4RMZ2"/>
<dbReference type="SMART" id="SM00460">
    <property type="entry name" value="TGc"/>
    <property type="match status" value="1"/>
</dbReference>
<dbReference type="STRING" id="631454.N177_2424"/>
<dbReference type="Pfam" id="PF08379">
    <property type="entry name" value="Bact_transglu_N"/>
    <property type="match status" value="1"/>
</dbReference>
<dbReference type="InterPro" id="IPR002931">
    <property type="entry name" value="Transglutaminase-like"/>
</dbReference>
<reference evidence="2 3" key="1">
    <citation type="journal article" date="2014" name="Genome Announc.">
        <title>Draft Genome Sequence of Lutibaculum baratangense Strain AMV1T, Isolated from a Mud Volcano in Andamans, India.</title>
        <authorList>
            <person name="Singh A."/>
            <person name="Sreenivas A."/>
            <person name="Sathyanarayana Reddy G."/>
            <person name="Pinnaka A.K."/>
            <person name="Shivaji S."/>
        </authorList>
    </citation>
    <scope>NUCLEOTIDE SEQUENCE [LARGE SCALE GENOMIC DNA]</scope>
    <source>
        <strain evidence="2 3">AMV1</strain>
    </source>
</reference>
<dbReference type="InterPro" id="IPR038765">
    <property type="entry name" value="Papain-like_cys_pep_sf"/>
</dbReference>
<feature type="domain" description="Transglutaminase-like" evidence="1">
    <location>
        <begin position="169"/>
        <end position="240"/>
    </location>
</feature>
<dbReference type="eggNOG" id="COG1305">
    <property type="taxonomic scope" value="Bacteria"/>
</dbReference>
<protein>
    <submittedName>
        <fullName evidence="2">Transglutaminase</fullName>
    </submittedName>
</protein>
<dbReference type="SUPFAM" id="SSF54001">
    <property type="entry name" value="Cysteine proteinases"/>
    <property type="match status" value="1"/>
</dbReference>